<dbReference type="Proteomes" id="UP001596274">
    <property type="component" value="Unassembled WGS sequence"/>
</dbReference>
<keyword evidence="2" id="KW-1185">Reference proteome</keyword>
<dbReference type="AlphaFoldDB" id="A0ABD5SZX6"/>
<name>A0ABD5SZX6_9EURY</name>
<proteinExistence type="predicted"/>
<reference evidence="1 2" key="1">
    <citation type="journal article" date="2019" name="Int. J. Syst. Evol. Microbiol.">
        <title>The Global Catalogue of Microorganisms (GCM) 10K type strain sequencing project: providing services to taxonomists for standard genome sequencing and annotation.</title>
        <authorList>
            <consortium name="The Broad Institute Genomics Platform"/>
            <consortium name="The Broad Institute Genome Sequencing Center for Infectious Disease"/>
            <person name="Wu L."/>
            <person name="Ma J."/>
        </authorList>
    </citation>
    <scope>NUCLEOTIDE SEQUENCE [LARGE SCALE GENOMIC DNA]</scope>
    <source>
        <strain evidence="1 2">PJ61</strain>
    </source>
</reference>
<protein>
    <submittedName>
        <fullName evidence="1">Uncharacterized protein</fullName>
    </submittedName>
</protein>
<evidence type="ECO:0000313" key="1">
    <source>
        <dbReference type="EMBL" id="MFC6770045.1"/>
    </source>
</evidence>
<dbReference type="EMBL" id="JBHSWT010000012">
    <property type="protein sequence ID" value="MFC6770045.1"/>
    <property type="molecule type" value="Genomic_DNA"/>
</dbReference>
<organism evidence="1 2">
    <name type="scientific">Halorubrum pallidum</name>
    <dbReference type="NCBI Taxonomy" id="1526114"/>
    <lineage>
        <taxon>Archaea</taxon>
        <taxon>Methanobacteriati</taxon>
        <taxon>Methanobacteriota</taxon>
        <taxon>Stenosarchaea group</taxon>
        <taxon>Halobacteria</taxon>
        <taxon>Halobacteriales</taxon>
        <taxon>Haloferacaceae</taxon>
        <taxon>Halorubrum</taxon>
    </lineage>
</organism>
<gene>
    <name evidence="1" type="ORF">ACFQDD_00650</name>
</gene>
<accession>A0ABD5SZX6</accession>
<comment type="caution">
    <text evidence="1">The sequence shown here is derived from an EMBL/GenBank/DDBJ whole genome shotgun (WGS) entry which is preliminary data.</text>
</comment>
<sequence length="147" mass="16822">MDEEGGSNDPGEASHGVLWSIRQELERHPVVTKARGFPSESFTEVVAEIAVERWGIGREDATLTVRWFTGETRESKPEFSFHYSDDKTDFGWHHEPNPHVDGWGHFQERSGAGEDDYSYEPFTFPSENPSRLVWEIMAHVSARIQSE</sequence>
<evidence type="ECO:0000313" key="2">
    <source>
        <dbReference type="Proteomes" id="UP001596274"/>
    </source>
</evidence>